<feature type="region of interest" description="Disordered" evidence="1">
    <location>
        <begin position="1"/>
        <end position="53"/>
    </location>
</feature>
<dbReference type="EMBL" id="MU853802">
    <property type="protein sequence ID" value="KAK3939984.1"/>
    <property type="molecule type" value="Genomic_DNA"/>
</dbReference>
<comment type="caution">
    <text evidence="3">The sequence shown here is derived from an EMBL/GenBank/DDBJ whole genome shotgun (WGS) entry which is preliminary data.</text>
</comment>
<evidence type="ECO:0000313" key="4">
    <source>
        <dbReference type="Proteomes" id="UP001303473"/>
    </source>
</evidence>
<protein>
    <submittedName>
        <fullName evidence="3">Uncharacterized protein</fullName>
    </submittedName>
</protein>
<feature type="transmembrane region" description="Helical" evidence="2">
    <location>
        <begin position="178"/>
        <end position="200"/>
    </location>
</feature>
<gene>
    <name evidence="3" type="ORF">QBC46DRAFT_354524</name>
</gene>
<feature type="compositionally biased region" description="Basic and acidic residues" evidence="1">
    <location>
        <begin position="26"/>
        <end position="41"/>
    </location>
</feature>
<organism evidence="3 4">
    <name type="scientific">Diplogelasinospora grovesii</name>
    <dbReference type="NCBI Taxonomy" id="303347"/>
    <lineage>
        <taxon>Eukaryota</taxon>
        <taxon>Fungi</taxon>
        <taxon>Dikarya</taxon>
        <taxon>Ascomycota</taxon>
        <taxon>Pezizomycotina</taxon>
        <taxon>Sordariomycetes</taxon>
        <taxon>Sordariomycetidae</taxon>
        <taxon>Sordariales</taxon>
        <taxon>Diplogelasinosporaceae</taxon>
        <taxon>Diplogelasinospora</taxon>
    </lineage>
</organism>
<evidence type="ECO:0000256" key="1">
    <source>
        <dbReference type="SAM" id="MobiDB-lite"/>
    </source>
</evidence>
<name>A0AAN6N6F5_9PEZI</name>
<keyword evidence="2" id="KW-0812">Transmembrane</keyword>
<keyword evidence="4" id="KW-1185">Reference proteome</keyword>
<proteinExistence type="predicted"/>
<sequence length="242" mass="24875">MEGFQISGSGFRRRRQASAPRQISVPDRHGGRALEGNRLDGDGDDGASVKIPTPTSTTFLVRTTSASLLTSTRTTVSVRTSLSGPPPTPTAQLPPTTVTLLSTIKETVSPITVTVTAGAATSAGTTATETPATLTTTGTAAPAGGTLPPVANMDQDSTAVSATPQPVSMASTPASTTFVAVLGVLAGLSVISGIALILWLRKKRNRAKTMEMKQGMTRDSSTITLSREEKQPGVVNIRAGGF</sequence>
<accession>A0AAN6N6F5</accession>
<keyword evidence="2" id="KW-0472">Membrane</keyword>
<reference evidence="4" key="1">
    <citation type="journal article" date="2023" name="Mol. Phylogenet. Evol.">
        <title>Genome-scale phylogeny and comparative genomics of the fungal order Sordariales.</title>
        <authorList>
            <person name="Hensen N."/>
            <person name="Bonometti L."/>
            <person name="Westerberg I."/>
            <person name="Brannstrom I.O."/>
            <person name="Guillou S."/>
            <person name="Cros-Aarteil S."/>
            <person name="Calhoun S."/>
            <person name="Haridas S."/>
            <person name="Kuo A."/>
            <person name="Mondo S."/>
            <person name="Pangilinan J."/>
            <person name="Riley R."/>
            <person name="LaButti K."/>
            <person name="Andreopoulos B."/>
            <person name="Lipzen A."/>
            <person name="Chen C."/>
            <person name="Yan M."/>
            <person name="Daum C."/>
            <person name="Ng V."/>
            <person name="Clum A."/>
            <person name="Steindorff A."/>
            <person name="Ohm R.A."/>
            <person name="Martin F."/>
            <person name="Silar P."/>
            <person name="Natvig D.O."/>
            <person name="Lalanne C."/>
            <person name="Gautier V."/>
            <person name="Ament-Velasquez S.L."/>
            <person name="Kruys A."/>
            <person name="Hutchinson M.I."/>
            <person name="Powell A.J."/>
            <person name="Barry K."/>
            <person name="Miller A.N."/>
            <person name="Grigoriev I.V."/>
            <person name="Debuchy R."/>
            <person name="Gladieux P."/>
            <person name="Hiltunen Thoren M."/>
            <person name="Johannesson H."/>
        </authorList>
    </citation>
    <scope>NUCLEOTIDE SEQUENCE [LARGE SCALE GENOMIC DNA]</scope>
    <source>
        <strain evidence="4">CBS 340.73</strain>
    </source>
</reference>
<dbReference type="AlphaFoldDB" id="A0AAN6N6F5"/>
<dbReference type="Proteomes" id="UP001303473">
    <property type="component" value="Unassembled WGS sequence"/>
</dbReference>
<evidence type="ECO:0000313" key="3">
    <source>
        <dbReference type="EMBL" id="KAK3939984.1"/>
    </source>
</evidence>
<keyword evidence="2" id="KW-1133">Transmembrane helix</keyword>
<evidence type="ECO:0000256" key="2">
    <source>
        <dbReference type="SAM" id="Phobius"/>
    </source>
</evidence>